<dbReference type="AlphaFoldDB" id="A0A6L5G679"/>
<evidence type="ECO:0000256" key="1">
    <source>
        <dbReference type="ARBA" id="ARBA00022649"/>
    </source>
</evidence>
<comment type="function">
    <text evidence="6">Toxic component of a toxin-antitoxin (TA) system. An RNase.</text>
</comment>
<protein>
    <recommendedName>
        <fullName evidence="6">Ribonuclease VapC</fullName>
        <shortName evidence="6">RNase VapC</shortName>
        <ecNumber evidence="6">3.1.-.-</ecNumber>
    </recommendedName>
    <alternativeName>
        <fullName evidence="6">Toxin VapC</fullName>
    </alternativeName>
</protein>
<dbReference type="InterPro" id="IPR029060">
    <property type="entry name" value="PIN-like_dom_sf"/>
</dbReference>
<dbReference type="HAMAP" id="MF_00265">
    <property type="entry name" value="VapC_Nob1"/>
    <property type="match status" value="1"/>
</dbReference>
<evidence type="ECO:0000256" key="5">
    <source>
        <dbReference type="ARBA" id="ARBA00022842"/>
    </source>
</evidence>
<comment type="cofactor">
    <cofactor evidence="6">
        <name>Mg(2+)</name>
        <dbReference type="ChEBI" id="CHEBI:18420"/>
    </cofactor>
</comment>
<evidence type="ECO:0000313" key="9">
    <source>
        <dbReference type="Proteomes" id="UP000477750"/>
    </source>
</evidence>
<dbReference type="Gene3D" id="3.40.50.1010">
    <property type="entry name" value="5'-nuclease"/>
    <property type="match status" value="1"/>
</dbReference>
<evidence type="ECO:0000256" key="2">
    <source>
        <dbReference type="ARBA" id="ARBA00022722"/>
    </source>
</evidence>
<gene>
    <name evidence="6" type="primary">vapC</name>
    <name evidence="8" type="ORF">GFD30_06005</name>
</gene>
<comment type="caution">
    <text evidence="8">The sequence shown here is derived from an EMBL/GenBank/DDBJ whole genome shotgun (WGS) entry which is preliminary data.</text>
</comment>
<dbReference type="EMBL" id="WIAO01000005">
    <property type="protein sequence ID" value="MQM25131.1"/>
    <property type="molecule type" value="Genomic_DNA"/>
</dbReference>
<dbReference type="RefSeq" id="WP_322632992.1">
    <property type="nucleotide sequence ID" value="NZ_WIAO01000005.1"/>
</dbReference>
<keyword evidence="3 6" id="KW-0479">Metal-binding</keyword>
<comment type="similarity">
    <text evidence="6">Belongs to the PINc/VapC protein family.</text>
</comment>
<reference evidence="8 9" key="1">
    <citation type="submission" date="2019-10" db="EMBL/GenBank/DDBJ databases">
        <title>Glycomyces albidus sp. nov., a novel actinomycete isolated from rhizosphere soil of wheat (Triticum aestivum L.).</title>
        <authorList>
            <person name="Qian L."/>
        </authorList>
    </citation>
    <scope>NUCLEOTIDE SEQUENCE [LARGE SCALE GENOMIC DNA]</scope>
    <source>
        <strain evidence="8 9">NEAU-7082</strain>
    </source>
</reference>
<evidence type="ECO:0000256" key="4">
    <source>
        <dbReference type="ARBA" id="ARBA00022801"/>
    </source>
</evidence>
<dbReference type="GO" id="GO:0090729">
    <property type="term" value="F:toxin activity"/>
    <property type="evidence" value="ECO:0007669"/>
    <property type="project" value="UniProtKB-KW"/>
</dbReference>
<keyword evidence="9" id="KW-1185">Reference proteome</keyword>
<keyword evidence="4 6" id="KW-0378">Hydrolase</keyword>
<feature type="domain" description="PIN" evidence="7">
    <location>
        <begin position="4"/>
        <end position="129"/>
    </location>
</feature>
<keyword evidence="6" id="KW-0800">Toxin</keyword>
<dbReference type="GO" id="GO:0000287">
    <property type="term" value="F:magnesium ion binding"/>
    <property type="evidence" value="ECO:0007669"/>
    <property type="project" value="UniProtKB-UniRule"/>
</dbReference>
<keyword evidence="1 6" id="KW-1277">Toxin-antitoxin system</keyword>
<accession>A0A6L5G679</accession>
<evidence type="ECO:0000313" key="8">
    <source>
        <dbReference type="EMBL" id="MQM25131.1"/>
    </source>
</evidence>
<dbReference type="GO" id="GO:0016787">
    <property type="term" value="F:hydrolase activity"/>
    <property type="evidence" value="ECO:0007669"/>
    <property type="project" value="UniProtKB-KW"/>
</dbReference>
<dbReference type="InterPro" id="IPR002716">
    <property type="entry name" value="PIN_dom"/>
</dbReference>
<keyword evidence="5 6" id="KW-0460">Magnesium</keyword>
<organism evidence="8 9">
    <name type="scientific">Glycomyces albidus</name>
    <dbReference type="NCBI Taxonomy" id="2656774"/>
    <lineage>
        <taxon>Bacteria</taxon>
        <taxon>Bacillati</taxon>
        <taxon>Actinomycetota</taxon>
        <taxon>Actinomycetes</taxon>
        <taxon>Glycomycetales</taxon>
        <taxon>Glycomycetaceae</taxon>
        <taxon>Glycomyces</taxon>
    </lineage>
</organism>
<sequence length="145" mass="16087">MIVVVADTSGLLAALDEEHPDGEGAREVMRTAGVLVICPALFSELDHMVTRDFGREASLEVLDDLRVRVDEGRAVIPHVSARTLDLAQDVRRQYRGLDLDIADAFNVVIAAEYETDAILTLDRRDFRAIKPLAQFAAFRLLPDDL</sequence>
<dbReference type="Proteomes" id="UP000477750">
    <property type="component" value="Unassembled WGS sequence"/>
</dbReference>
<dbReference type="SUPFAM" id="SSF88723">
    <property type="entry name" value="PIN domain-like"/>
    <property type="match status" value="1"/>
</dbReference>
<evidence type="ECO:0000256" key="6">
    <source>
        <dbReference type="HAMAP-Rule" id="MF_00265"/>
    </source>
</evidence>
<dbReference type="GO" id="GO:0004540">
    <property type="term" value="F:RNA nuclease activity"/>
    <property type="evidence" value="ECO:0007669"/>
    <property type="project" value="InterPro"/>
</dbReference>
<keyword evidence="2 6" id="KW-0540">Nuclease</keyword>
<dbReference type="InterPro" id="IPR022907">
    <property type="entry name" value="VapC_family"/>
</dbReference>
<dbReference type="EC" id="3.1.-.-" evidence="6"/>
<name>A0A6L5G679_9ACTN</name>
<feature type="binding site" evidence="6">
    <location>
        <position position="7"/>
    </location>
    <ligand>
        <name>Mg(2+)</name>
        <dbReference type="ChEBI" id="CHEBI:18420"/>
    </ligand>
</feature>
<proteinExistence type="inferred from homology"/>
<feature type="binding site" evidence="6">
    <location>
        <position position="103"/>
    </location>
    <ligand>
        <name>Mg(2+)</name>
        <dbReference type="ChEBI" id="CHEBI:18420"/>
    </ligand>
</feature>
<evidence type="ECO:0000259" key="7">
    <source>
        <dbReference type="Pfam" id="PF01850"/>
    </source>
</evidence>
<dbReference type="Pfam" id="PF01850">
    <property type="entry name" value="PIN"/>
    <property type="match status" value="1"/>
</dbReference>
<evidence type="ECO:0000256" key="3">
    <source>
        <dbReference type="ARBA" id="ARBA00022723"/>
    </source>
</evidence>